<dbReference type="Proteomes" id="UP000271587">
    <property type="component" value="Chromosome"/>
</dbReference>
<dbReference type="AlphaFoldDB" id="A0A3G6IYB7"/>
<sequence>MRSHVGPKRANWINEVPKQLAWLAQKAKPALDPGAGWVTFGVFSACPWLADVRGAAKSFLSLG</sequence>
<dbReference type="EMBL" id="CP033897">
    <property type="protein sequence ID" value="AZA10775.1"/>
    <property type="molecule type" value="Genomic_DNA"/>
</dbReference>
<evidence type="ECO:0000313" key="2">
    <source>
        <dbReference type="Proteomes" id="UP000271587"/>
    </source>
</evidence>
<dbReference type="KEGG" id="cgk:CGERO_02255"/>
<accession>A0A3G6IYB7</accession>
<gene>
    <name evidence="1" type="ORF">CGERO_02255</name>
</gene>
<keyword evidence="2" id="KW-1185">Reference proteome</keyword>
<reference evidence="1 2" key="1">
    <citation type="submission" date="2018-11" db="EMBL/GenBank/DDBJ databases">
        <authorList>
            <person name="Kleinhagauer T."/>
            <person name="Glaeser S.P."/>
            <person name="Spergser J."/>
            <person name="Ruckert C."/>
            <person name="Kaempfer P."/>
            <person name="Busse H.-J."/>
        </authorList>
    </citation>
    <scope>NUCLEOTIDE SEQUENCE [LARGE SCALE GENOMIC DNA]</scope>
    <source>
        <strain evidence="1 2">W8</strain>
    </source>
</reference>
<name>A0A3G6IYB7_9CORY</name>
<protein>
    <submittedName>
        <fullName evidence="1">Uncharacterized protein</fullName>
    </submittedName>
</protein>
<evidence type="ECO:0000313" key="1">
    <source>
        <dbReference type="EMBL" id="AZA10775.1"/>
    </source>
</evidence>
<proteinExistence type="predicted"/>
<organism evidence="1 2">
    <name type="scientific">Corynebacterium gerontici</name>
    <dbReference type="NCBI Taxonomy" id="2079234"/>
    <lineage>
        <taxon>Bacteria</taxon>
        <taxon>Bacillati</taxon>
        <taxon>Actinomycetota</taxon>
        <taxon>Actinomycetes</taxon>
        <taxon>Mycobacteriales</taxon>
        <taxon>Corynebacteriaceae</taxon>
        <taxon>Corynebacterium</taxon>
    </lineage>
</organism>